<dbReference type="Pfam" id="PF00106">
    <property type="entry name" value="adh_short"/>
    <property type="match status" value="1"/>
</dbReference>
<evidence type="ECO:0000313" key="6">
    <source>
        <dbReference type="EMBL" id="JAG55459.1"/>
    </source>
</evidence>
<reference evidence="5" key="1">
    <citation type="journal article" date="2014" name="PLoS ONE">
        <title>Transcriptome-Based Identification of ABC Transporters in the Western Tarnished Plant Bug Lygus hesperus.</title>
        <authorList>
            <person name="Hull J.J."/>
            <person name="Chaney K."/>
            <person name="Geib S.M."/>
            <person name="Fabrick J.A."/>
            <person name="Brent C.S."/>
            <person name="Walsh D."/>
            <person name="Lavine L.C."/>
        </authorList>
    </citation>
    <scope>NUCLEOTIDE SEQUENCE</scope>
</reference>
<organism evidence="5">
    <name type="scientific">Lygus hesperus</name>
    <name type="common">Western plant bug</name>
    <dbReference type="NCBI Taxonomy" id="30085"/>
    <lineage>
        <taxon>Eukaryota</taxon>
        <taxon>Metazoa</taxon>
        <taxon>Ecdysozoa</taxon>
        <taxon>Arthropoda</taxon>
        <taxon>Hexapoda</taxon>
        <taxon>Insecta</taxon>
        <taxon>Pterygota</taxon>
        <taxon>Neoptera</taxon>
        <taxon>Paraneoptera</taxon>
        <taxon>Hemiptera</taxon>
        <taxon>Heteroptera</taxon>
        <taxon>Panheteroptera</taxon>
        <taxon>Cimicomorpha</taxon>
        <taxon>Miridae</taxon>
        <taxon>Mirini</taxon>
        <taxon>Lygus</taxon>
    </lineage>
</organism>
<sequence>MSSKVAVVTGSNKGIGLQIVKNLCSKFDGTVYLTARDVKRGEAAVSQLKQEGLSPAFHQLDIDDLESIKTFASFIKTEHGGIDVLVNNAAIAFKHDSKEPLGVQAEQTLKTNYFSLKNVCDSLYPLLRPHARVVTLSSWCGHLHQIPSVELRKKFSDPNLTEDALDALMLEFIQAAKDGSYSKKGWPSSTYNVSKVGASALTRIHHQRFLADPREDIVINHVHPGYVDTDMTSHKGPFTVAQGAEAPTYAALLPENCSSPKGDMIWHNKEIIDWVNGPLPSVC</sequence>
<dbReference type="Gene3D" id="3.40.50.720">
    <property type="entry name" value="NAD(P)-binding Rossmann-like Domain"/>
    <property type="match status" value="1"/>
</dbReference>
<protein>
    <recommendedName>
        <fullName evidence="4">carbonyl reductase (NADPH)</fullName>
        <ecNumber evidence="4">1.1.1.184</ecNumber>
    </recommendedName>
</protein>
<evidence type="ECO:0000256" key="2">
    <source>
        <dbReference type="ARBA" id="ARBA00022857"/>
    </source>
</evidence>
<evidence type="ECO:0000313" key="5">
    <source>
        <dbReference type="EMBL" id="JAG01051.1"/>
    </source>
</evidence>
<dbReference type="InterPro" id="IPR020904">
    <property type="entry name" value="Sc_DH/Rdtase_CS"/>
</dbReference>
<dbReference type="PANTHER" id="PTHR43963:SF4">
    <property type="entry name" value="CARBONYL REDUCTASE (NADPH)"/>
    <property type="match status" value="1"/>
</dbReference>
<accession>A0A0A9W0V9</accession>
<dbReference type="CDD" id="cd05324">
    <property type="entry name" value="carb_red_PTCR-like_SDR_c"/>
    <property type="match status" value="1"/>
</dbReference>
<reference evidence="5" key="2">
    <citation type="submission" date="2014-07" db="EMBL/GenBank/DDBJ databases">
        <authorList>
            <person name="Hull J."/>
        </authorList>
    </citation>
    <scope>NUCLEOTIDE SEQUENCE</scope>
</reference>
<dbReference type="InterPro" id="IPR002347">
    <property type="entry name" value="SDR_fam"/>
</dbReference>
<dbReference type="EMBL" id="GBRD01010365">
    <property type="protein sequence ID" value="JAG55459.1"/>
    <property type="molecule type" value="Transcribed_RNA"/>
</dbReference>
<dbReference type="PROSITE" id="PS00061">
    <property type="entry name" value="ADH_SHORT"/>
    <property type="match status" value="1"/>
</dbReference>
<keyword evidence="2" id="KW-0521">NADP</keyword>
<dbReference type="AlphaFoldDB" id="A0A0A9W0V9"/>
<dbReference type="InterPro" id="IPR045313">
    <property type="entry name" value="CBR1-like"/>
</dbReference>
<dbReference type="SUPFAM" id="SSF51735">
    <property type="entry name" value="NAD(P)-binding Rossmann-fold domains"/>
    <property type="match status" value="1"/>
</dbReference>
<dbReference type="PANTHER" id="PTHR43963">
    <property type="entry name" value="CARBONYL REDUCTASE 1-RELATED"/>
    <property type="match status" value="1"/>
</dbReference>
<proteinExistence type="inferred from homology"/>
<reference evidence="6" key="3">
    <citation type="submission" date="2014-09" db="EMBL/GenBank/DDBJ databases">
        <authorList>
            <person name="Magalhaes I.L.F."/>
            <person name="Oliveira U."/>
            <person name="Santos F.R."/>
            <person name="Vidigal T.H.D.A."/>
            <person name="Brescovit A.D."/>
            <person name="Santos A.J."/>
        </authorList>
    </citation>
    <scope>NUCLEOTIDE SEQUENCE</scope>
</reference>
<comment type="similarity">
    <text evidence="1">Belongs to the short-chain dehydrogenases/reductases (SDR) family.</text>
</comment>
<evidence type="ECO:0000256" key="3">
    <source>
        <dbReference type="ARBA" id="ARBA00023002"/>
    </source>
</evidence>
<evidence type="ECO:0000256" key="1">
    <source>
        <dbReference type="ARBA" id="ARBA00006484"/>
    </source>
</evidence>
<gene>
    <name evidence="5" type="primary">CBR3</name>
    <name evidence="5" type="ORF">CM83_63212</name>
</gene>
<name>A0A0A9W0V9_LYGHE</name>
<dbReference type="PRINTS" id="PR00081">
    <property type="entry name" value="GDHRDH"/>
</dbReference>
<evidence type="ECO:0000256" key="4">
    <source>
        <dbReference type="ARBA" id="ARBA00026118"/>
    </source>
</evidence>
<keyword evidence="3" id="KW-0560">Oxidoreductase</keyword>
<dbReference type="EC" id="1.1.1.184" evidence="4"/>
<dbReference type="InterPro" id="IPR036291">
    <property type="entry name" value="NAD(P)-bd_dom_sf"/>
</dbReference>
<dbReference type="GO" id="GO:0004090">
    <property type="term" value="F:carbonyl reductase (NADPH) activity"/>
    <property type="evidence" value="ECO:0007669"/>
    <property type="project" value="UniProtKB-EC"/>
</dbReference>
<dbReference type="EMBL" id="GBHO01042553">
    <property type="protein sequence ID" value="JAG01051.1"/>
    <property type="molecule type" value="Transcribed_RNA"/>
</dbReference>